<dbReference type="OrthoDB" id="509598at2"/>
<dbReference type="Proteomes" id="UP000195442">
    <property type="component" value="Unassembled WGS sequence"/>
</dbReference>
<organism evidence="1 2">
    <name type="scientific">Crenothrix polyspora</name>
    <dbReference type="NCBI Taxonomy" id="360316"/>
    <lineage>
        <taxon>Bacteria</taxon>
        <taxon>Pseudomonadati</taxon>
        <taxon>Pseudomonadota</taxon>
        <taxon>Gammaproteobacteria</taxon>
        <taxon>Methylococcales</taxon>
        <taxon>Crenotrichaceae</taxon>
        <taxon>Crenothrix</taxon>
    </lineage>
</organism>
<keyword evidence="2" id="KW-1185">Reference proteome</keyword>
<accession>A0A1R4H5C8</accession>
<name>A0A1R4H5C8_9GAMM</name>
<evidence type="ECO:0000313" key="2">
    <source>
        <dbReference type="Proteomes" id="UP000195442"/>
    </source>
</evidence>
<protein>
    <submittedName>
        <fullName evidence="1">Uncharacterized protein</fullName>
    </submittedName>
</protein>
<sequence>MGLDAMSLSQLKEFQGDIPALGNFPERILAETYEEFVSVLYKDIDAIVLNIEENPELRKNDSEDRLTIEIKSSLTHMGYSASHDTKIGGHADLIVKKKSWLWIGEAKIHSSYDYLFQGFQQLTTRYSTGSYNNCEGGMLIYIRKRNIQQIMQKWEEHLKKKDEVTELKISKCPVNPFSFYSTHHHQRTNLPFKVRHIPFNLYFFPEDSK</sequence>
<dbReference type="EMBL" id="FUKJ01000140">
    <property type="protein sequence ID" value="SJM91465.1"/>
    <property type="molecule type" value="Genomic_DNA"/>
</dbReference>
<dbReference type="RefSeq" id="WP_087146545.1">
    <property type="nucleotide sequence ID" value="NZ_FUKJ01000140.1"/>
</dbReference>
<evidence type="ECO:0000313" key="1">
    <source>
        <dbReference type="EMBL" id="SJM91465.1"/>
    </source>
</evidence>
<proteinExistence type="predicted"/>
<gene>
    <name evidence="1" type="ORF">CRENPOLYSF2_2240001</name>
</gene>
<reference evidence="2" key="1">
    <citation type="submission" date="2017-02" db="EMBL/GenBank/DDBJ databases">
        <authorList>
            <person name="Daims H."/>
        </authorList>
    </citation>
    <scope>NUCLEOTIDE SEQUENCE [LARGE SCALE GENOMIC DNA]</scope>
</reference>
<dbReference type="AlphaFoldDB" id="A0A1R4H5C8"/>